<accession>A0A3M7PNZ3</accession>
<dbReference type="EMBL" id="REGN01009612">
    <property type="protein sequence ID" value="RNA00803.1"/>
    <property type="molecule type" value="Genomic_DNA"/>
</dbReference>
<evidence type="ECO:0000256" key="1">
    <source>
        <dbReference type="SAM" id="SignalP"/>
    </source>
</evidence>
<organism evidence="2 3">
    <name type="scientific">Brachionus plicatilis</name>
    <name type="common">Marine rotifer</name>
    <name type="synonym">Brachionus muelleri</name>
    <dbReference type="NCBI Taxonomy" id="10195"/>
    <lineage>
        <taxon>Eukaryota</taxon>
        <taxon>Metazoa</taxon>
        <taxon>Spiralia</taxon>
        <taxon>Gnathifera</taxon>
        <taxon>Rotifera</taxon>
        <taxon>Eurotatoria</taxon>
        <taxon>Monogononta</taxon>
        <taxon>Pseudotrocha</taxon>
        <taxon>Ploima</taxon>
        <taxon>Brachionidae</taxon>
        <taxon>Brachionus</taxon>
    </lineage>
</organism>
<proteinExistence type="predicted"/>
<feature type="signal peptide" evidence="1">
    <location>
        <begin position="1"/>
        <end position="16"/>
    </location>
</feature>
<protein>
    <submittedName>
        <fullName evidence="2">Uncharacterized protein</fullName>
    </submittedName>
</protein>
<comment type="caution">
    <text evidence="2">The sequence shown here is derived from an EMBL/GenBank/DDBJ whole genome shotgun (WGS) entry which is preliminary data.</text>
</comment>
<keyword evidence="3" id="KW-1185">Reference proteome</keyword>
<dbReference type="AlphaFoldDB" id="A0A3M7PNZ3"/>
<evidence type="ECO:0000313" key="3">
    <source>
        <dbReference type="Proteomes" id="UP000276133"/>
    </source>
</evidence>
<dbReference type="Proteomes" id="UP000276133">
    <property type="component" value="Unassembled WGS sequence"/>
</dbReference>
<evidence type="ECO:0000313" key="2">
    <source>
        <dbReference type="EMBL" id="RNA00803.1"/>
    </source>
</evidence>
<keyword evidence="1" id="KW-0732">Signal</keyword>
<feature type="chain" id="PRO_5018163644" evidence="1">
    <location>
        <begin position="17"/>
        <end position="79"/>
    </location>
</feature>
<gene>
    <name evidence="2" type="ORF">BpHYR1_050075</name>
</gene>
<sequence length="79" mass="9130">MSLCLIFALQHFSVVGKIGVLIPGHEIWLSYYIFETCKHEMYITPILLLPFHTISRMLPIKKAKLITSQTEAKSRIKEI</sequence>
<reference evidence="2 3" key="1">
    <citation type="journal article" date="2018" name="Sci. Rep.">
        <title>Genomic signatures of local adaptation to the degree of environmental predictability in rotifers.</title>
        <authorList>
            <person name="Franch-Gras L."/>
            <person name="Hahn C."/>
            <person name="Garcia-Roger E.M."/>
            <person name="Carmona M.J."/>
            <person name="Serra M."/>
            <person name="Gomez A."/>
        </authorList>
    </citation>
    <scope>NUCLEOTIDE SEQUENCE [LARGE SCALE GENOMIC DNA]</scope>
    <source>
        <strain evidence="2">HYR1</strain>
    </source>
</reference>
<name>A0A3M7PNZ3_BRAPC</name>